<proteinExistence type="predicted"/>
<dbReference type="SUPFAM" id="SSF51126">
    <property type="entry name" value="Pectin lyase-like"/>
    <property type="match status" value="1"/>
</dbReference>
<name>X1JV96_9ZZZZ</name>
<protein>
    <submittedName>
        <fullName evidence="1">Uncharacterized protein</fullName>
    </submittedName>
</protein>
<feature type="non-terminal residue" evidence="1">
    <location>
        <position position="179"/>
    </location>
</feature>
<comment type="caution">
    <text evidence="1">The sequence shown here is derived from an EMBL/GenBank/DDBJ whole genome shotgun (WGS) entry which is preliminary data.</text>
</comment>
<evidence type="ECO:0000313" key="1">
    <source>
        <dbReference type="EMBL" id="GAH85335.1"/>
    </source>
</evidence>
<organism evidence="1">
    <name type="scientific">marine sediment metagenome</name>
    <dbReference type="NCBI Taxonomy" id="412755"/>
    <lineage>
        <taxon>unclassified sequences</taxon>
        <taxon>metagenomes</taxon>
        <taxon>ecological metagenomes</taxon>
    </lineage>
</organism>
<dbReference type="InterPro" id="IPR011050">
    <property type="entry name" value="Pectin_lyase_fold/virulence"/>
</dbReference>
<dbReference type="AlphaFoldDB" id="X1JV96"/>
<reference evidence="1" key="1">
    <citation type="journal article" date="2014" name="Front. Microbiol.">
        <title>High frequency of phylogenetically diverse reductive dehalogenase-homologous genes in deep subseafloor sedimentary metagenomes.</title>
        <authorList>
            <person name="Kawai M."/>
            <person name="Futagami T."/>
            <person name="Toyoda A."/>
            <person name="Takaki Y."/>
            <person name="Nishi S."/>
            <person name="Hori S."/>
            <person name="Arai W."/>
            <person name="Tsubouchi T."/>
            <person name="Morono Y."/>
            <person name="Uchiyama I."/>
            <person name="Ito T."/>
            <person name="Fujiyama A."/>
            <person name="Inagaki F."/>
            <person name="Takami H."/>
        </authorList>
    </citation>
    <scope>NUCLEOTIDE SEQUENCE</scope>
    <source>
        <strain evidence="1">Expedition CK06-06</strain>
    </source>
</reference>
<accession>X1JV96</accession>
<dbReference type="EMBL" id="BARU01042477">
    <property type="protein sequence ID" value="GAH85335.1"/>
    <property type="molecule type" value="Genomic_DNA"/>
</dbReference>
<sequence>MFDALMTLRPDLASVAQRPGAIGRVFYVRAAWAGGDNANSGHDPGAPLATIAEAMNRCTNDHNDYIIVLTCWEEPVPIVVDKTMVHIIGIGGSLMSPAATFHAPTDAAVFTLTGDSNNLEIAGFSFGGSISHGAIENTVGTVMGLNVHHCVFGHSFAADGDALLHGIHIASNATGIIIA</sequence>
<gene>
    <name evidence="1" type="ORF">S03H2_65258</name>
</gene>